<accession>G6AW58</accession>
<dbReference type="AlphaFoldDB" id="G6AW58"/>
<feature type="region of interest" description="Disordered" evidence="1">
    <location>
        <begin position="1"/>
        <end position="27"/>
    </location>
</feature>
<reference evidence="2 3" key="1">
    <citation type="submission" date="2011-08" db="EMBL/GenBank/DDBJ databases">
        <authorList>
            <person name="Weinstock G."/>
            <person name="Sodergren E."/>
            <person name="Clifton S."/>
            <person name="Fulton L."/>
            <person name="Fulton B."/>
            <person name="Courtney L."/>
            <person name="Fronick C."/>
            <person name="Harrison M."/>
            <person name="Strong C."/>
            <person name="Farmer C."/>
            <person name="Delahaunty K."/>
            <person name="Markovic C."/>
            <person name="Hall O."/>
            <person name="Minx P."/>
            <person name="Tomlinson C."/>
            <person name="Mitreva M."/>
            <person name="Hou S."/>
            <person name="Chen J."/>
            <person name="Wollam A."/>
            <person name="Pepin K.H."/>
            <person name="Johnson M."/>
            <person name="Bhonagiri V."/>
            <person name="Zhang X."/>
            <person name="Suruliraj S."/>
            <person name="Warren W."/>
            <person name="Chinwalla A."/>
            <person name="Mardis E.R."/>
            <person name="Wilson R.K."/>
        </authorList>
    </citation>
    <scope>NUCLEOTIDE SEQUENCE [LARGE SCALE GENOMIC DNA]</scope>
    <source>
        <strain evidence="2 3">DSM 18206</strain>
    </source>
</reference>
<proteinExistence type="predicted"/>
<organism evidence="2 3">
    <name type="scientific">Leyella stercorea DSM 18206</name>
    <dbReference type="NCBI Taxonomy" id="1002367"/>
    <lineage>
        <taxon>Bacteria</taxon>
        <taxon>Pseudomonadati</taxon>
        <taxon>Bacteroidota</taxon>
        <taxon>Bacteroidia</taxon>
        <taxon>Bacteroidales</taxon>
        <taxon>Prevotellaceae</taxon>
        <taxon>Leyella</taxon>
    </lineage>
</organism>
<sequence>MVGALETSAPPKGAHRSAQTSASVGADIRIGRRRPQKYNYNTAFTMLQQY</sequence>
<dbReference type="EMBL" id="AFZZ01000080">
    <property type="protein sequence ID" value="EHJ41333.1"/>
    <property type="molecule type" value="Genomic_DNA"/>
</dbReference>
<dbReference type="HOGENOM" id="CLU_3121303_0_0_10"/>
<dbReference type="PATRIC" id="fig|1002367.3.peg.679"/>
<comment type="caution">
    <text evidence="2">The sequence shown here is derived from an EMBL/GenBank/DDBJ whole genome shotgun (WGS) entry which is preliminary data.</text>
</comment>
<evidence type="ECO:0000313" key="3">
    <source>
        <dbReference type="Proteomes" id="UP000004407"/>
    </source>
</evidence>
<name>G6AW58_9BACT</name>
<dbReference type="Proteomes" id="UP000004407">
    <property type="component" value="Unassembled WGS sequence"/>
</dbReference>
<protein>
    <submittedName>
        <fullName evidence="2">Uncharacterized protein</fullName>
    </submittedName>
</protein>
<evidence type="ECO:0000256" key="1">
    <source>
        <dbReference type="SAM" id="MobiDB-lite"/>
    </source>
</evidence>
<evidence type="ECO:0000313" key="2">
    <source>
        <dbReference type="EMBL" id="EHJ41333.1"/>
    </source>
</evidence>
<gene>
    <name evidence="2" type="ORF">HMPREF0673_00855</name>
</gene>